<name>A0ABR9X325_9RHOB</name>
<evidence type="ECO:0000256" key="4">
    <source>
        <dbReference type="SAM" id="MobiDB-lite"/>
    </source>
</evidence>
<feature type="compositionally biased region" description="Polar residues" evidence="4">
    <location>
        <begin position="353"/>
        <end position="362"/>
    </location>
</feature>
<evidence type="ECO:0000313" key="7">
    <source>
        <dbReference type="Proteomes" id="UP000607796"/>
    </source>
</evidence>
<protein>
    <submittedName>
        <fullName evidence="6">Substrate-binding domain-containing protein</fullName>
    </submittedName>
</protein>
<dbReference type="Proteomes" id="UP000607796">
    <property type="component" value="Unassembled WGS sequence"/>
</dbReference>
<feature type="domain" description="HTH lacI-type" evidence="5">
    <location>
        <begin position="7"/>
        <end position="61"/>
    </location>
</feature>
<dbReference type="PANTHER" id="PTHR30146:SF138">
    <property type="entry name" value="TRANSCRIPTIONAL REGULATORY PROTEIN"/>
    <property type="match status" value="1"/>
</dbReference>
<keyword evidence="1" id="KW-0805">Transcription regulation</keyword>
<accession>A0ABR9X325</accession>
<dbReference type="EMBL" id="JADFFK010000009">
    <property type="protein sequence ID" value="MBE9637975.1"/>
    <property type="molecule type" value="Genomic_DNA"/>
</dbReference>
<proteinExistence type="predicted"/>
<dbReference type="RefSeq" id="WP_194135267.1">
    <property type="nucleotide sequence ID" value="NZ_JADFFK010000009.1"/>
</dbReference>
<evidence type="ECO:0000256" key="3">
    <source>
        <dbReference type="ARBA" id="ARBA00023163"/>
    </source>
</evidence>
<dbReference type="Gene3D" id="3.40.50.2300">
    <property type="match status" value="2"/>
</dbReference>
<dbReference type="Gene3D" id="1.10.260.40">
    <property type="entry name" value="lambda repressor-like DNA-binding domains"/>
    <property type="match status" value="1"/>
</dbReference>
<sequence>MARGTKITIRDVAARAGCSVATASRVLNRSGATSADSRARVERAAADLGFAFSAIGRALQSSRSMTVGVLVPSLANPVFAEAVQGAQEQLRDAGYQCLIASSTYDPERDAEALRVLTAKQVDGLIVTMVAPEDSSELGAARASGIPAVLMFHDPRAGLLSAHVDNAAAAREVARRCADAGHRNTGFLALRFSTSDRSRARFTGFMQGCAALGMAAPVLVEVSEDEAASPAALARTLSAHPGLTAIFASNDVLAIALQRAARELGLRVPQDLSVIGFDGIEIGRHLDRPLTTVETDPEAMGRQAARLLLAMLRGEMPEPPAPLPFTFRPGATLGAPAEDRDDDRAATRSPSAHPDQNPSFKRT</sequence>
<comment type="caution">
    <text evidence="6">The sequence shown here is derived from an EMBL/GenBank/DDBJ whole genome shotgun (WGS) entry which is preliminary data.</text>
</comment>
<dbReference type="InterPro" id="IPR010982">
    <property type="entry name" value="Lambda_DNA-bd_dom_sf"/>
</dbReference>
<evidence type="ECO:0000256" key="1">
    <source>
        <dbReference type="ARBA" id="ARBA00023015"/>
    </source>
</evidence>
<evidence type="ECO:0000259" key="5">
    <source>
        <dbReference type="PROSITE" id="PS50932"/>
    </source>
</evidence>
<dbReference type="CDD" id="cd01392">
    <property type="entry name" value="HTH_LacI"/>
    <property type="match status" value="1"/>
</dbReference>
<dbReference type="InterPro" id="IPR028082">
    <property type="entry name" value="Peripla_BP_I"/>
</dbReference>
<gene>
    <name evidence="6" type="ORF">IQ782_14060</name>
</gene>
<dbReference type="SUPFAM" id="SSF47413">
    <property type="entry name" value="lambda repressor-like DNA-binding domains"/>
    <property type="match status" value="1"/>
</dbReference>
<dbReference type="PROSITE" id="PS50932">
    <property type="entry name" value="HTH_LACI_2"/>
    <property type="match status" value="1"/>
</dbReference>
<feature type="region of interest" description="Disordered" evidence="4">
    <location>
        <begin position="318"/>
        <end position="362"/>
    </location>
</feature>
<dbReference type="SMART" id="SM00354">
    <property type="entry name" value="HTH_LACI"/>
    <property type="match status" value="1"/>
</dbReference>
<dbReference type="PANTHER" id="PTHR30146">
    <property type="entry name" value="LACI-RELATED TRANSCRIPTIONAL REPRESSOR"/>
    <property type="match status" value="1"/>
</dbReference>
<keyword evidence="2" id="KW-0238">DNA-binding</keyword>
<keyword evidence="7" id="KW-1185">Reference proteome</keyword>
<dbReference type="Pfam" id="PF13377">
    <property type="entry name" value="Peripla_BP_3"/>
    <property type="match status" value="1"/>
</dbReference>
<dbReference type="InterPro" id="IPR046335">
    <property type="entry name" value="LacI/GalR-like_sensor"/>
</dbReference>
<evidence type="ECO:0000256" key="2">
    <source>
        <dbReference type="ARBA" id="ARBA00023125"/>
    </source>
</evidence>
<organism evidence="6 7">
    <name type="scientific">Salipiger mangrovisoli</name>
    <dbReference type="NCBI Taxonomy" id="2865933"/>
    <lineage>
        <taxon>Bacteria</taxon>
        <taxon>Pseudomonadati</taxon>
        <taxon>Pseudomonadota</taxon>
        <taxon>Alphaproteobacteria</taxon>
        <taxon>Rhodobacterales</taxon>
        <taxon>Roseobacteraceae</taxon>
        <taxon>Salipiger</taxon>
    </lineage>
</organism>
<reference evidence="6 7" key="1">
    <citation type="journal article" date="2021" name="Int. J. Syst. Evol. Microbiol.">
        <title>Salipiger mangrovisoli sp. nov., isolated from mangrove soil and the proposal for the reclassification of Paraphaeobacter pallidus as Salipiger pallidus comb. nov.</title>
        <authorList>
            <person name="Du J."/>
            <person name="Liu Y."/>
            <person name="Pei T."/>
            <person name="Deng M.R."/>
            <person name="Zhu H."/>
        </authorList>
    </citation>
    <scope>NUCLEOTIDE SEQUENCE [LARGE SCALE GENOMIC DNA]</scope>
    <source>
        <strain evidence="6 7">6D45A</strain>
    </source>
</reference>
<dbReference type="Pfam" id="PF00356">
    <property type="entry name" value="LacI"/>
    <property type="match status" value="1"/>
</dbReference>
<dbReference type="SUPFAM" id="SSF53822">
    <property type="entry name" value="Periplasmic binding protein-like I"/>
    <property type="match status" value="1"/>
</dbReference>
<evidence type="ECO:0000313" key="6">
    <source>
        <dbReference type="EMBL" id="MBE9637975.1"/>
    </source>
</evidence>
<dbReference type="InterPro" id="IPR000843">
    <property type="entry name" value="HTH_LacI"/>
</dbReference>
<keyword evidence="3" id="KW-0804">Transcription</keyword>